<sequence length="174" mass="19442">MLFLRLFAVTTSESGTYLACLRMHHDQTHYKVDNSTAIVSLDWDAVAKKENIEGSALSCQFFKFGISNASFSRRSLSKFMVKRWVKRSLAPGSRVVEKNLDQSGLREDLNKQGFQVVGYGCTTCIRNSGDLDKSVAAAIEGTENEAHHVILMSLPEKKVHTAHPTVKRAVKLHF</sequence>
<evidence type="ECO:0000313" key="6">
    <source>
        <dbReference type="Proteomes" id="UP001642260"/>
    </source>
</evidence>
<evidence type="ECO:0000256" key="3">
    <source>
        <dbReference type="ARBA" id="ARBA00023014"/>
    </source>
</evidence>
<dbReference type="PANTHER" id="PTHR11670">
    <property type="entry name" value="ACONITASE/IRON-RESPONSIVE ELEMENT FAMILY MEMBER"/>
    <property type="match status" value="1"/>
</dbReference>
<organism evidence="5 6">
    <name type="scientific">Eruca vesicaria subsp. sativa</name>
    <name type="common">Garden rocket</name>
    <name type="synonym">Eruca sativa</name>
    <dbReference type="NCBI Taxonomy" id="29727"/>
    <lineage>
        <taxon>Eukaryota</taxon>
        <taxon>Viridiplantae</taxon>
        <taxon>Streptophyta</taxon>
        <taxon>Embryophyta</taxon>
        <taxon>Tracheophyta</taxon>
        <taxon>Spermatophyta</taxon>
        <taxon>Magnoliopsida</taxon>
        <taxon>eudicotyledons</taxon>
        <taxon>Gunneridae</taxon>
        <taxon>Pentapetalae</taxon>
        <taxon>rosids</taxon>
        <taxon>malvids</taxon>
        <taxon>Brassicales</taxon>
        <taxon>Brassicaceae</taxon>
        <taxon>Brassiceae</taxon>
        <taxon>Eruca</taxon>
    </lineage>
</organism>
<evidence type="ECO:0000259" key="4">
    <source>
        <dbReference type="Pfam" id="PF00330"/>
    </source>
</evidence>
<gene>
    <name evidence="5" type="ORF">ERUC_LOCUS32942</name>
</gene>
<dbReference type="GO" id="GO:0046872">
    <property type="term" value="F:metal ion binding"/>
    <property type="evidence" value="ECO:0007669"/>
    <property type="project" value="UniProtKB-KW"/>
</dbReference>
<name>A0ABC8LAA1_ERUVS</name>
<proteinExistence type="predicted"/>
<keyword evidence="6" id="KW-1185">Reference proteome</keyword>
<reference evidence="5 6" key="1">
    <citation type="submission" date="2022-03" db="EMBL/GenBank/DDBJ databases">
        <authorList>
            <person name="Macdonald S."/>
            <person name="Ahmed S."/>
            <person name="Newling K."/>
        </authorList>
    </citation>
    <scope>NUCLEOTIDE SEQUENCE [LARGE SCALE GENOMIC DNA]</scope>
</reference>
<dbReference type="GO" id="GO:0051536">
    <property type="term" value="F:iron-sulfur cluster binding"/>
    <property type="evidence" value="ECO:0007669"/>
    <property type="project" value="UniProtKB-KW"/>
</dbReference>
<dbReference type="Pfam" id="PF00330">
    <property type="entry name" value="Aconitase"/>
    <property type="match status" value="1"/>
</dbReference>
<dbReference type="EMBL" id="CAKOAT010486264">
    <property type="protein sequence ID" value="CAH8379641.1"/>
    <property type="molecule type" value="Genomic_DNA"/>
</dbReference>
<dbReference type="Proteomes" id="UP001642260">
    <property type="component" value="Unassembled WGS sequence"/>
</dbReference>
<dbReference type="InterPro" id="IPR006249">
    <property type="entry name" value="Aconitase/IRP2"/>
</dbReference>
<evidence type="ECO:0000256" key="2">
    <source>
        <dbReference type="ARBA" id="ARBA00023004"/>
    </source>
</evidence>
<keyword evidence="3" id="KW-0411">Iron-sulfur</keyword>
<dbReference type="Gene3D" id="3.30.499.10">
    <property type="entry name" value="Aconitase, domain 3"/>
    <property type="match status" value="1"/>
</dbReference>
<evidence type="ECO:0000256" key="1">
    <source>
        <dbReference type="ARBA" id="ARBA00022723"/>
    </source>
</evidence>
<dbReference type="InterPro" id="IPR001030">
    <property type="entry name" value="Acoase/IPM_deHydtase_lsu_aba"/>
</dbReference>
<dbReference type="InterPro" id="IPR015931">
    <property type="entry name" value="Acnase/IPM_dHydase_lsu_aba_1/3"/>
</dbReference>
<keyword evidence="2" id="KW-0408">Iron</keyword>
<accession>A0ABC8LAA1</accession>
<dbReference type="SUPFAM" id="SSF53732">
    <property type="entry name" value="Aconitase iron-sulfur domain"/>
    <property type="match status" value="1"/>
</dbReference>
<protein>
    <recommendedName>
        <fullName evidence="4">Aconitase/3-isopropylmalate dehydratase large subunit alpha/beta/alpha domain-containing protein</fullName>
    </recommendedName>
</protein>
<feature type="domain" description="Aconitase/3-isopropylmalate dehydratase large subunit alpha/beta/alpha" evidence="4">
    <location>
        <begin position="80"/>
        <end position="142"/>
    </location>
</feature>
<dbReference type="AlphaFoldDB" id="A0ABC8LAA1"/>
<dbReference type="InterPro" id="IPR036008">
    <property type="entry name" value="Aconitase_4Fe-4S_dom"/>
</dbReference>
<keyword evidence="1" id="KW-0479">Metal-binding</keyword>
<evidence type="ECO:0000313" key="5">
    <source>
        <dbReference type="EMBL" id="CAH8379641.1"/>
    </source>
</evidence>
<comment type="caution">
    <text evidence="5">The sequence shown here is derived from an EMBL/GenBank/DDBJ whole genome shotgun (WGS) entry which is preliminary data.</text>
</comment>